<dbReference type="OrthoDB" id="10376287at2759"/>
<gene>
    <name evidence="2" type="ORF">H257_07481</name>
</gene>
<name>W4GKC4_APHAT</name>
<accession>W4GKC4</accession>
<proteinExistence type="predicted"/>
<reference evidence="2" key="1">
    <citation type="submission" date="2013-12" db="EMBL/GenBank/DDBJ databases">
        <title>The Genome Sequence of Aphanomyces astaci APO3.</title>
        <authorList>
            <consortium name="The Broad Institute Genomics Platform"/>
            <person name="Russ C."/>
            <person name="Tyler B."/>
            <person name="van West P."/>
            <person name="Dieguez-Uribeondo J."/>
            <person name="Young S.K."/>
            <person name="Zeng Q."/>
            <person name="Gargeya S."/>
            <person name="Fitzgerald M."/>
            <person name="Abouelleil A."/>
            <person name="Alvarado L."/>
            <person name="Chapman S.B."/>
            <person name="Gainer-Dewar J."/>
            <person name="Goldberg J."/>
            <person name="Griggs A."/>
            <person name="Gujja S."/>
            <person name="Hansen M."/>
            <person name="Howarth C."/>
            <person name="Imamovic A."/>
            <person name="Ireland A."/>
            <person name="Larimer J."/>
            <person name="McCowan C."/>
            <person name="Murphy C."/>
            <person name="Pearson M."/>
            <person name="Poon T.W."/>
            <person name="Priest M."/>
            <person name="Roberts A."/>
            <person name="Saif S."/>
            <person name="Shea T."/>
            <person name="Sykes S."/>
            <person name="Wortman J."/>
            <person name="Nusbaum C."/>
            <person name="Birren B."/>
        </authorList>
    </citation>
    <scope>NUCLEOTIDE SEQUENCE [LARGE SCALE GENOMIC DNA]</scope>
    <source>
        <strain evidence="2">APO3</strain>
    </source>
</reference>
<evidence type="ECO:0000313" key="2">
    <source>
        <dbReference type="EMBL" id="ETV79484.1"/>
    </source>
</evidence>
<feature type="compositionally biased region" description="Low complexity" evidence="1">
    <location>
        <begin position="150"/>
        <end position="160"/>
    </location>
</feature>
<protein>
    <submittedName>
        <fullName evidence="2">Uncharacterized protein</fullName>
    </submittedName>
</protein>
<sequence>MFKLNARGCIDLMVVVYGKREKSASWLVPGQMNTCQPTRQGMDGRVTSSFRRPSSATRVVEVTCPTSVPGKPVQRPAASQKRFPSQIFQATATSTNSLARDEADDPTGPVTRSTPAKRLCPPTTLVSVAVDDWQFAEPSTAKPVVRRPTATDAETTTTTASSLRHLHEWPDGSTHRLPKNFQFPKLSCDDLWERWLRGWPEMSIGPYRHLTLDDACGMKNHESLKRAQHVMTMLTDAAVSAGLVVSSASLALLRTSELQSVFAAPFWKLPLA</sequence>
<organism evidence="2">
    <name type="scientific">Aphanomyces astaci</name>
    <name type="common">Crayfish plague agent</name>
    <dbReference type="NCBI Taxonomy" id="112090"/>
    <lineage>
        <taxon>Eukaryota</taxon>
        <taxon>Sar</taxon>
        <taxon>Stramenopiles</taxon>
        <taxon>Oomycota</taxon>
        <taxon>Saprolegniomycetes</taxon>
        <taxon>Saprolegniales</taxon>
        <taxon>Verrucalvaceae</taxon>
        <taxon>Aphanomyces</taxon>
    </lineage>
</organism>
<evidence type="ECO:0000256" key="1">
    <source>
        <dbReference type="SAM" id="MobiDB-lite"/>
    </source>
</evidence>
<dbReference type="VEuPathDB" id="FungiDB:H257_07481"/>
<feature type="region of interest" description="Disordered" evidence="1">
    <location>
        <begin position="91"/>
        <end position="118"/>
    </location>
</feature>
<dbReference type="GeneID" id="20809477"/>
<dbReference type="RefSeq" id="XP_009831325.1">
    <property type="nucleotide sequence ID" value="XM_009833023.1"/>
</dbReference>
<feature type="region of interest" description="Disordered" evidence="1">
    <location>
        <begin position="141"/>
        <end position="161"/>
    </location>
</feature>
<dbReference type="EMBL" id="KI913128">
    <property type="protein sequence ID" value="ETV79484.1"/>
    <property type="molecule type" value="Genomic_DNA"/>
</dbReference>
<dbReference type="AlphaFoldDB" id="W4GKC4"/>